<feature type="compositionally biased region" description="Basic residues" evidence="10">
    <location>
        <begin position="171"/>
        <end position="181"/>
    </location>
</feature>
<dbReference type="Pfam" id="PF09111">
    <property type="entry name" value="SLIDE"/>
    <property type="match status" value="1"/>
</dbReference>
<keyword evidence="5" id="KW-0347">Helicase</keyword>
<feature type="region of interest" description="Disordered" evidence="10">
    <location>
        <begin position="949"/>
        <end position="978"/>
    </location>
</feature>
<name>A0A1Z5K152_FISSO</name>
<dbReference type="Pfam" id="PF00271">
    <property type="entry name" value="Helicase_C"/>
    <property type="match status" value="1"/>
</dbReference>
<dbReference type="InterPro" id="IPR001650">
    <property type="entry name" value="Helicase_C-like"/>
</dbReference>
<feature type="domain" description="Helicase ATP-binding" evidence="12">
    <location>
        <begin position="321"/>
        <end position="492"/>
    </location>
</feature>
<dbReference type="GO" id="GO:0005634">
    <property type="term" value="C:nucleus"/>
    <property type="evidence" value="ECO:0007669"/>
    <property type="project" value="UniProtKB-SubCell"/>
</dbReference>
<proteinExistence type="inferred from homology"/>
<dbReference type="InterPro" id="IPR015195">
    <property type="entry name" value="SLIDE"/>
</dbReference>
<dbReference type="InParanoid" id="A0A1Z5K152"/>
<feature type="region of interest" description="Disordered" evidence="10">
    <location>
        <begin position="1254"/>
        <end position="1284"/>
    </location>
</feature>
<evidence type="ECO:0000313" key="14">
    <source>
        <dbReference type="EMBL" id="GAX19889.1"/>
    </source>
</evidence>
<evidence type="ECO:0000256" key="4">
    <source>
        <dbReference type="ARBA" id="ARBA00022801"/>
    </source>
</evidence>
<reference evidence="14 15" key="1">
    <citation type="journal article" date="2015" name="Plant Cell">
        <title>Oil accumulation by the oleaginous diatom Fistulifera solaris as revealed by the genome and transcriptome.</title>
        <authorList>
            <person name="Tanaka T."/>
            <person name="Maeda Y."/>
            <person name="Veluchamy A."/>
            <person name="Tanaka M."/>
            <person name="Abida H."/>
            <person name="Marechal E."/>
            <person name="Bowler C."/>
            <person name="Muto M."/>
            <person name="Sunaga Y."/>
            <person name="Tanaka M."/>
            <person name="Yoshino T."/>
            <person name="Taniguchi T."/>
            <person name="Fukuda Y."/>
            <person name="Nemoto M."/>
            <person name="Matsumoto M."/>
            <person name="Wong P.S."/>
            <person name="Aburatani S."/>
            <person name="Fujibuchi W."/>
        </authorList>
    </citation>
    <scope>NUCLEOTIDE SEQUENCE [LARGE SCALE GENOMIC DNA]</scope>
    <source>
        <strain evidence="14 15">JPCC DA0580</strain>
    </source>
</reference>
<dbReference type="GO" id="GO:0004386">
    <property type="term" value="F:helicase activity"/>
    <property type="evidence" value="ECO:0007669"/>
    <property type="project" value="UniProtKB-KW"/>
</dbReference>
<dbReference type="InterPro" id="IPR009071">
    <property type="entry name" value="HMG_box_dom"/>
</dbReference>
<dbReference type="Gene3D" id="3.40.50.10810">
    <property type="entry name" value="Tandem AAA-ATPase domain"/>
    <property type="match status" value="1"/>
</dbReference>
<keyword evidence="8 9" id="KW-0539">Nucleus</keyword>
<dbReference type="PROSITE" id="PS51194">
    <property type="entry name" value="HELICASE_CTER"/>
    <property type="match status" value="1"/>
</dbReference>
<dbReference type="GO" id="GO:0140658">
    <property type="term" value="F:ATP-dependent chromatin remodeler activity"/>
    <property type="evidence" value="ECO:0007669"/>
    <property type="project" value="TreeGrafter"/>
</dbReference>
<dbReference type="FunFam" id="3.40.50.300:FF:000082">
    <property type="entry name" value="ISWI chromatin remodeling complex ATPase ISW1"/>
    <property type="match status" value="1"/>
</dbReference>
<evidence type="ECO:0000256" key="8">
    <source>
        <dbReference type="ARBA" id="ARBA00023242"/>
    </source>
</evidence>
<dbReference type="SMART" id="SM00398">
    <property type="entry name" value="HMG"/>
    <property type="match status" value="1"/>
</dbReference>
<dbReference type="OrthoDB" id="5857104at2759"/>
<feature type="domain" description="Helicase C-terminal" evidence="13">
    <location>
        <begin position="623"/>
        <end position="774"/>
    </location>
</feature>
<dbReference type="GO" id="GO:0034728">
    <property type="term" value="P:nucleosome organization"/>
    <property type="evidence" value="ECO:0007669"/>
    <property type="project" value="TreeGrafter"/>
</dbReference>
<dbReference type="Gene3D" id="1.10.10.60">
    <property type="entry name" value="Homeodomain-like"/>
    <property type="match status" value="2"/>
</dbReference>
<accession>A0A1Z5K152</accession>
<evidence type="ECO:0000313" key="15">
    <source>
        <dbReference type="Proteomes" id="UP000198406"/>
    </source>
</evidence>
<dbReference type="GO" id="GO:0042393">
    <property type="term" value="F:histone binding"/>
    <property type="evidence" value="ECO:0007669"/>
    <property type="project" value="TreeGrafter"/>
</dbReference>
<dbReference type="Gene3D" id="1.10.30.10">
    <property type="entry name" value="High mobility group box domain"/>
    <property type="match status" value="2"/>
</dbReference>
<evidence type="ECO:0000256" key="9">
    <source>
        <dbReference type="PROSITE-ProRule" id="PRU00267"/>
    </source>
</evidence>
<dbReference type="InterPro" id="IPR049730">
    <property type="entry name" value="SNF2/RAD54-like_C"/>
</dbReference>
<dbReference type="GO" id="GO:0005524">
    <property type="term" value="F:ATP binding"/>
    <property type="evidence" value="ECO:0007669"/>
    <property type="project" value="UniProtKB-KW"/>
</dbReference>
<dbReference type="GO" id="GO:0000785">
    <property type="term" value="C:chromatin"/>
    <property type="evidence" value="ECO:0007669"/>
    <property type="project" value="TreeGrafter"/>
</dbReference>
<keyword evidence="7" id="KW-0175">Coiled coil</keyword>
<feature type="compositionally biased region" description="Basic and acidic residues" evidence="10">
    <location>
        <begin position="1254"/>
        <end position="1283"/>
    </location>
</feature>
<feature type="region of interest" description="Disordered" evidence="10">
    <location>
        <begin position="103"/>
        <end position="192"/>
    </location>
</feature>
<dbReference type="SUPFAM" id="SSF101224">
    <property type="entry name" value="HAND domain of the nucleosome remodeling ATPase ISWI"/>
    <property type="match status" value="1"/>
</dbReference>
<dbReference type="PROSITE" id="PS51192">
    <property type="entry name" value="HELICASE_ATP_BIND_1"/>
    <property type="match status" value="1"/>
</dbReference>
<protein>
    <submittedName>
        <fullName evidence="14">SWI/SNF-related matrix-associated actin-dependent regulator of chromatin subfamily A member 5</fullName>
    </submittedName>
</protein>
<feature type="DNA-binding region" description="HMG box" evidence="9">
    <location>
        <begin position="23"/>
        <end position="91"/>
    </location>
</feature>
<dbReference type="EMBL" id="BDSP01000141">
    <property type="protein sequence ID" value="GAX19889.1"/>
    <property type="molecule type" value="Genomic_DNA"/>
</dbReference>
<sequence length="1409" mass="163884">MPKEDRSDWVAVQPEFAPPANEIRKATSAYHFFQKDVAQQIRDEYGKVDIAEYGRIVKEKWNNLSDKKKEYYEALHREDVARFAQESHAADVAALERRDKLLQGRNELLIDDSGKRLTRGRLDKKQRREEKRKRKSGDRQDRDSEDSSEASWNASDESSSDDDGDDDGSGKKKVKKAKKSQPPRSREATQKQLEYRAKLKQEKQDKEEYIIGRQDVLRKERSAQAKKRLEYLLQQGGNIFSHFGRVKEDTAKYGIKRIDRREGETTTRRIIVGDDDGEGKDAADALEEADEHEATRLTAQPVTLGHGKMRPYQLEGLNWMIRLQENGVNGILADEMGLGKTLQSISILVYMLECQLVTGPHLIVVPKSTLSNWMNELKKWAPTLTAIRFHGDKATREDIIKTHLEPAQRDENREWNVCVTTYEVCNIEKTTLGKFAWCYLIIDEAHRLKNEASAFSKTVRMFETRHRILLTGTPLQNSLHELWALLNFLVPDVFESAEQFDEWFNLDIEDNDEKNKLISQLHKILRPFMLRRLKVDVEKSLPPKHETILFTGMSAMQKKLYRDILIRDIDAIQGTSGSRTAILNIVMQLRKCAGHPYLFPGVEDRTLPPLGEHLVENCGKMVLLDKLLKRMRELGHRVLLFTQMTRVLDIMEDYLVMRRFPYCRIDGNTSHEDREEYIDAYNAPDSEKFIFLLSTRAGGLGINLQTADVVILYDSDWNPQADLQAQDRAHRIGQKKPVQVFRFVTEHTIEEKIVERAQQKLKLDAMVVQSGRLKEKDKLSRDELLAAVRFGADKIFKSKDSSITDDDIDLILQAGKRKTEEMNEKLKAADKGDLLDFKLDGSSVQTFEGVDYSLAQARKEMLGIFDIGKRERKEANYNENSLYQRQVAAMQGNITPKLKKKKALKLPKHLRLPRMEEWQMYDRPRLLKIQEEEEDAFKSLPEEQQKLALNEHSKSEQSDSLEDAPIGDEEKIPFDLPPLLSTERQAEKDQLLSEGFSDWKRHDFATFIKLSAKFGRENALSKIALELSKSEQAVKEFTDAFWGDIGKSRISEHEYDRVVKLIERGEKKIEEIKGLERGTKILVSLFDNPWKELEFTHINCKDKMFTVDEDRYLLCWARKYGYGQWQAIKLAIRRNPLFRFDYFLRSLPVEQIGRRCEQLMKAAEKEVEQLERKYREDNGLPTEPDQSGVLAPVQLPKHRVLLRQKIQKERMEAEQHQQELKKKVDDLSAQIGILQKRLKELNEGAAIARVLSDKREEVSNVKKDEEDYRQKSRNENNPTKENEDGAVVQGEFVEFPKYDGSEPPIEWKKPFTQFCIRTRKEVKNTLPLEDRKDKAILNGMLKDRWTKLSEDDKAVWREWTEWDKQRYARELLMFDRLKSQDDMKAVHVPKKRKESPVSSNFSIPKRKKM</sequence>
<evidence type="ECO:0000256" key="3">
    <source>
        <dbReference type="ARBA" id="ARBA00022741"/>
    </source>
</evidence>
<dbReference type="PANTHER" id="PTHR45623:SF49">
    <property type="entry name" value="SWI_SNF-RELATED MATRIX-ASSOCIATED ACTIN-DEPENDENT REGULATOR OF CHROMATIN SUBFAMILY A MEMBER 5"/>
    <property type="match status" value="1"/>
</dbReference>
<dbReference type="GO" id="GO:0031491">
    <property type="term" value="F:nucleosome binding"/>
    <property type="evidence" value="ECO:0007669"/>
    <property type="project" value="InterPro"/>
</dbReference>
<dbReference type="InterPro" id="IPR036910">
    <property type="entry name" value="HMG_box_dom_sf"/>
</dbReference>
<dbReference type="InterPro" id="IPR038718">
    <property type="entry name" value="SNF2-like_sf"/>
</dbReference>
<evidence type="ECO:0000256" key="5">
    <source>
        <dbReference type="ARBA" id="ARBA00022806"/>
    </source>
</evidence>
<dbReference type="Pfam" id="PF00176">
    <property type="entry name" value="SNF2-rel_dom"/>
    <property type="match status" value="1"/>
</dbReference>
<dbReference type="PROSITE" id="PS50118">
    <property type="entry name" value="HMG_BOX_2"/>
    <property type="match status" value="2"/>
</dbReference>
<evidence type="ECO:0000256" key="10">
    <source>
        <dbReference type="SAM" id="MobiDB-lite"/>
    </source>
</evidence>
<dbReference type="CDD" id="cd18793">
    <property type="entry name" value="SF2_C_SNF"/>
    <property type="match status" value="1"/>
</dbReference>
<dbReference type="Gene3D" id="3.40.50.300">
    <property type="entry name" value="P-loop containing nucleotide triphosphate hydrolases"/>
    <property type="match status" value="1"/>
</dbReference>
<feature type="DNA-binding region" description="HMG box" evidence="9">
    <location>
        <begin position="1307"/>
        <end position="1375"/>
    </location>
</feature>
<dbReference type="InterPro" id="IPR036306">
    <property type="entry name" value="ISWI_HAND-dom_sf"/>
</dbReference>
<dbReference type="GO" id="GO:0003677">
    <property type="term" value="F:DNA binding"/>
    <property type="evidence" value="ECO:0007669"/>
    <property type="project" value="UniProtKB-UniRule"/>
</dbReference>
<dbReference type="InterPro" id="IPR000330">
    <property type="entry name" value="SNF2_N"/>
</dbReference>
<dbReference type="SMART" id="SM00487">
    <property type="entry name" value="DEXDc"/>
    <property type="match status" value="1"/>
</dbReference>
<keyword evidence="4" id="KW-0378">Hydrolase</keyword>
<dbReference type="InterPro" id="IPR009057">
    <property type="entry name" value="Homeodomain-like_sf"/>
</dbReference>
<keyword evidence="6" id="KW-0067">ATP-binding</keyword>
<keyword evidence="15" id="KW-1185">Reference proteome</keyword>
<dbReference type="SUPFAM" id="SSF52540">
    <property type="entry name" value="P-loop containing nucleoside triphosphate hydrolases"/>
    <property type="match status" value="2"/>
</dbReference>
<comment type="subcellular location">
    <subcellularLocation>
        <location evidence="1">Nucleus</location>
    </subcellularLocation>
</comment>
<evidence type="ECO:0000256" key="2">
    <source>
        <dbReference type="ARBA" id="ARBA00009687"/>
    </source>
</evidence>
<gene>
    <name evidence="14" type="ORF">FisN_1Lh644</name>
</gene>
<comment type="similarity">
    <text evidence="2">Belongs to the SNF2/RAD54 helicase family. ISWI subfamily.</text>
</comment>
<organism evidence="14 15">
    <name type="scientific">Fistulifera solaris</name>
    <name type="common">Oleaginous diatom</name>
    <dbReference type="NCBI Taxonomy" id="1519565"/>
    <lineage>
        <taxon>Eukaryota</taxon>
        <taxon>Sar</taxon>
        <taxon>Stramenopiles</taxon>
        <taxon>Ochrophyta</taxon>
        <taxon>Bacillariophyta</taxon>
        <taxon>Bacillariophyceae</taxon>
        <taxon>Bacillariophycidae</taxon>
        <taxon>Naviculales</taxon>
        <taxon>Naviculaceae</taxon>
        <taxon>Fistulifera</taxon>
    </lineage>
</organism>
<feature type="domain" description="HMG box" evidence="11">
    <location>
        <begin position="23"/>
        <end position="91"/>
    </location>
</feature>
<evidence type="ECO:0000259" key="11">
    <source>
        <dbReference type="PROSITE" id="PS50118"/>
    </source>
</evidence>
<dbReference type="SUPFAM" id="SSF47095">
    <property type="entry name" value="HMG-box"/>
    <property type="match status" value="2"/>
</dbReference>
<evidence type="ECO:0000256" key="1">
    <source>
        <dbReference type="ARBA" id="ARBA00004123"/>
    </source>
</evidence>
<feature type="domain" description="HMG box" evidence="11">
    <location>
        <begin position="1307"/>
        <end position="1375"/>
    </location>
</feature>
<feature type="region of interest" description="Disordered" evidence="10">
    <location>
        <begin position="1384"/>
        <end position="1409"/>
    </location>
</feature>
<dbReference type="SUPFAM" id="SSF46689">
    <property type="entry name" value="Homeodomain-like"/>
    <property type="match status" value="1"/>
</dbReference>
<dbReference type="SMART" id="SM00490">
    <property type="entry name" value="HELICc"/>
    <property type="match status" value="1"/>
</dbReference>
<keyword evidence="3" id="KW-0547">Nucleotide-binding</keyword>
<dbReference type="InterPro" id="IPR014001">
    <property type="entry name" value="Helicase_ATP-bd"/>
</dbReference>
<dbReference type="PANTHER" id="PTHR45623">
    <property type="entry name" value="CHROMODOMAIN-HELICASE-DNA-BINDING PROTEIN 3-RELATED-RELATED"/>
    <property type="match status" value="1"/>
</dbReference>
<dbReference type="CDD" id="cd00084">
    <property type="entry name" value="HMG-box_SF"/>
    <property type="match status" value="2"/>
</dbReference>
<dbReference type="Proteomes" id="UP000198406">
    <property type="component" value="Unassembled WGS sequence"/>
</dbReference>
<dbReference type="GO" id="GO:0016887">
    <property type="term" value="F:ATP hydrolysis activity"/>
    <property type="evidence" value="ECO:0007669"/>
    <property type="project" value="TreeGrafter"/>
</dbReference>
<evidence type="ECO:0000256" key="6">
    <source>
        <dbReference type="ARBA" id="ARBA00022840"/>
    </source>
</evidence>
<evidence type="ECO:0000256" key="7">
    <source>
        <dbReference type="ARBA" id="ARBA00023054"/>
    </source>
</evidence>
<evidence type="ECO:0000259" key="12">
    <source>
        <dbReference type="PROSITE" id="PS51192"/>
    </source>
</evidence>
<comment type="caution">
    <text evidence="14">The sequence shown here is derived from an EMBL/GenBank/DDBJ whole genome shotgun (WGS) entry which is preliminary data.</text>
</comment>
<feature type="compositionally biased region" description="Basic and acidic residues" evidence="10">
    <location>
        <begin position="112"/>
        <end position="129"/>
    </location>
</feature>
<dbReference type="Pfam" id="PF09011">
    <property type="entry name" value="HMG_box_2"/>
    <property type="match status" value="1"/>
</dbReference>
<keyword evidence="9" id="KW-0238">DNA-binding</keyword>
<dbReference type="FunFam" id="3.40.50.10810:FF:000015">
    <property type="entry name" value="lymphoid-specific helicase isoform X1"/>
    <property type="match status" value="1"/>
</dbReference>
<dbReference type="InterPro" id="IPR027417">
    <property type="entry name" value="P-loop_NTPase"/>
</dbReference>
<feature type="compositionally biased region" description="Acidic residues" evidence="10">
    <location>
        <begin position="158"/>
        <end position="167"/>
    </location>
</feature>
<evidence type="ECO:0000259" key="13">
    <source>
        <dbReference type="PROSITE" id="PS51194"/>
    </source>
</evidence>